<organism evidence="2 3">
    <name type="scientific">Thecamonas trahens ATCC 50062</name>
    <dbReference type="NCBI Taxonomy" id="461836"/>
    <lineage>
        <taxon>Eukaryota</taxon>
        <taxon>Apusozoa</taxon>
        <taxon>Apusomonadida</taxon>
        <taxon>Apusomonadidae</taxon>
        <taxon>Thecamonas</taxon>
    </lineage>
</organism>
<feature type="chain" id="PRO_5005537419" evidence="1">
    <location>
        <begin position="24"/>
        <end position="240"/>
    </location>
</feature>
<dbReference type="InterPro" id="IPR052648">
    <property type="entry name" value="Ser-tRNA(Sec)_kinase"/>
</dbReference>
<dbReference type="InterPro" id="IPR027417">
    <property type="entry name" value="P-loop_NTPase"/>
</dbReference>
<proteinExistence type="predicted"/>
<dbReference type="GeneID" id="25565570"/>
<evidence type="ECO:0000313" key="3">
    <source>
        <dbReference type="Proteomes" id="UP000054408"/>
    </source>
</evidence>
<dbReference type="RefSeq" id="XP_013757081.1">
    <property type="nucleotide sequence ID" value="XM_013901627.1"/>
</dbReference>
<evidence type="ECO:0000313" key="2">
    <source>
        <dbReference type="EMBL" id="KNC50252.1"/>
    </source>
</evidence>
<gene>
    <name evidence="2" type="ORF">AMSG_06408</name>
</gene>
<feature type="signal peptide" evidence="1">
    <location>
        <begin position="1"/>
        <end position="23"/>
    </location>
</feature>
<dbReference type="GO" id="GO:0016301">
    <property type="term" value="F:kinase activity"/>
    <property type="evidence" value="ECO:0007669"/>
    <property type="project" value="TreeGrafter"/>
</dbReference>
<dbReference type="GO" id="GO:0000049">
    <property type="term" value="F:tRNA binding"/>
    <property type="evidence" value="ECO:0007669"/>
    <property type="project" value="TreeGrafter"/>
</dbReference>
<keyword evidence="1" id="KW-0732">Signal</keyword>
<dbReference type="Proteomes" id="UP000054408">
    <property type="component" value="Unassembled WGS sequence"/>
</dbReference>
<dbReference type="STRING" id="461836.A0A0L0DD32"/>
<protein>
    <submittedName>
        <fullName evidence="2">Uncharacterized protein</fullName>
    </submittedName>
</protein>
<dbReference type="PANTHER" id="PTHR20873:SF0">
    <property type="entry name" value="L-SERYL-TRNA(SEC) KINASE"/>
    <property type="match status" value="1"/>
</dbReference>
<dbReference type="SUPFAM" id="SSF52540">
    <property type="entry name" value="P-loop containing nucleoside triphosphate hydrolases"/>
    <property type="match status" value="1"/>
</dbReference>
<reference evidence="2 3" key="1">
    <citation type="submission" date="2010-05" db="EMBL/GenBank/DDBJ databases">
        <title>The Genome Sequence of Thecamonas trahens ATCC 50062.</title>
        <authorList>
            <consortium name="The Broad Institute Genome Sequencing Platform"/>
            <person name="Russ C."/>
            <person name="Cuomo C."/>
            <person name="Shea T."/>
            <person name="Young S.K."/>
            <person name="Zeng Q."/>
            <person name="Koehrsen M."/>
            <person name="Haas B."/>
            <person name="Borodovsky M."/>
            <person name="Guigo R."/>
            <person name="Alvarado L."/>
            <person name="Berlin A."/>
            <person name="Bochicchio J."/>
            <person name="Borenstein D."/>
            <person name="Chapman S."/>
            <person name="Chen Z."/>
            <person name="Freedman E."/>
            <person name="Gellesch M."/>
            <person name="Goldberg J."/>
            <person name="Griggs A."/>
            <person name="Gujja S."/>
            <person name="Heilman E."/>
            <person name="Heiman D."/>
            <person name="Hepburn T."/>
            <person name="Howarth C."/>
            <person name="Jen D."/>
            <person name="Larson L."/>
            <person name="Mehta T."/>
            <person name="Park D."/>
            <person name="Pearson M."/>
            <person name="Roberts A."/>
            <person name="Saif S."/>
            <person name="Shenoy N."/>
            <person name="Sisk P."/>
            <person name="Stolte C."/>
            <person name="Sykes S."/>
            <person name="Thomson T."/>
            <person name="Walk T."/>
            <person name="White J."/>
            <person name="Yandava C."/>
            <person name="Burger G."/>
            <person name="Gray M.W."/>
            <person name="Holland P.W.H."/>
            <person name="King N."/>
            <person name="Lang F.B.F."/>
            <person name="Roger A.J."/>
            <person name="Ruiz-Trillo I."/>
            <person name="Lander E."/>
            <person name="Nusbaum C."/>
        </authorList>
    </citation>
    <scope>NUCLEOTIDE SEQUENCE [LARGE SCALE GENOMIC DNA]</scope>
    <source>
        <strain evidence="2 3">ATCC 50062</strain>
    </source>
</reference>
<keyword evidence="3" id="KW-1185">Reference proteome</keyword>
<accession>A0A0L0DD32</accession>
<dbReference type="PANTHER" id="PTHR20873">
    <property type="entry name" value="L-SERYL-TRNA(SEC) KINASE"/>
    <property type="match status" value="1"/>
</dbReference>
<dbReference type="EMBL" id="GL349460">
    <property type="protein sequence ID" value="KNC50252.1"/>
    <property type="molecule type" value="Genomic_DNA"/>
</dbReference>
<evidence type="ECO:0000256" key="1">
    <source>
        <dbReference type="SAM" id="SignalP"/>
    </source>
</evidence>
<dbReference type="AlphaFoldDB" id="A0A0L0DD32"/>
<dbReference type="Pfam" id="PF13671">
    <property type="entry name" value="AAA_33"/>
    <property type="match status" value="1"/>
</dbReference>
<sequence>MAMPTRLVLCMVGLPAVGKSTLAAAVADAHGGVVIDVDAVYANALDADASSGGCGTDGFAPELWRAARAEALDGLLAEALAADPDDGPRLVIVDDNAYYASMRRDVARRVAEAAERHNDALVLGLGYLYLAAGDTLDDAAAANAARTGLARVPDAVVATMAARFEPPTTAETHGALITLPMHPNVDDPALTAPLVEWLASPPVASLPLTVDGRAAAEAEAAAAAAAAAALIWHRGVRLRR</sequence>
<dbReference type="Gene3D" id="3.40.50.300">
    <property type="entry name" value="P-loop containing nucleotide triphosphate hydrolases"/>
    <property type="match status" value="1"/>
</dbReference>
<name>A0A0L0DD32_THETB</name>